<gene>
    <name evidence="2" type="ORF">TTRE_0000764301</name>
</gene>
<evidence type="ECO:0000313" key="3">
    <source>
        <dbReference type="Proteomes" id="UP000030665"/>
    </source>
</evidence>
<dbReference type="PANTHER" id="PTHR45913">
    <property type="entry name" value="EPM2A-INTERACTING PROTEIN 1"/>
    <property type="match status" value="1"/>
</dbReference>
<evidence type="ECO:0000256" key="1">
    <source>
        <dbReference type="SAM" id="MobiDB-lite"/>
    </source>
</evidence>
<organism evidence="2 3">
    <name type="scientific">Trichuris trichiura</name>
    <name type="common">Whipworm</name>
    <name type="synonym">Trichocephalus trichiurus</name>
    <dbReference type="NCBI Taxonomy" id="36087"/>
    <lineage>
        <taxon>Eukaryota</taxon>
        <taxon>Metazoa</taxon>
        <taxon>Ecdysozoa</taxon>
        <taxon>Nematoda</taxon>
        <taxon>Enoplea</taxon>
        <taxon>Dorylaimia</taxon>
        <taxon>Trichinellida</taxon>
        <taxon>Trichuridae</taxon>
        <taxon>Trichuris</taxon>
    </lineage>
</organism>
<proteinExistence type="predicted"/>
<evidence type="ECO:0000313" key="2">
    <source>
        <dbReference type="EMBL" id="CDW59311.1"/>
    </source>
</evidence>
<dbReference type="OrthoDB" id="5917201at2759"/>
<name>A0A077ZG37_TRITR</name>
<dbReference type="EMBL" id="HG806555">
    <property type="protein sequence ID" value="CDW59311.1"/>
    <property type="molecule type" value="Genomic_DNA"/>
</dbReference>
<dbReference type="PANTHER" id="PTHR45913:SF22">
    <property type="entry name" value="SCAN BOX DOMAIN-CONTAINING PROTEIN"/>
    <property type="match status" value="1"/>
</dbReference>
<feature type="compositionally biased region" description="Acidic residues" evidence="1">
    <location>
        <begin position="173"/>
        <end position="182"/>
    </location>
</feature>
<reference evidence="2" key="2">
    <citation type="submission" date="2014-03" db="EMBL/GenBank/DDBJ databases">
        <title>The whipworm genome and dual-species transcriptomics of an intimate host-pathogen interaction.</title>
        <authorList>
            <person name="Foth B.J."/>
            <person name="Tsai I.J."/>
            <person name="Reid A.J."/>
            <person name="Bancroft A.J."/>
            <person name="Nichol S."/>
            <person name="Tracey A."/>
            <person name="Holroyd N."/>
            <person name="Cotton J.A."/>
            <person name="Stanley E.J."/>
            <person name="Zarowiecki M."/>
            <person name="Liu J.Z."/>
            <person name="Huckvale T."/>
            <person name="Cooper P.J."/>
            <person name="Grencis R.K."/>
            <person name="Berriman M."/>
        </authorList>
    </citation>
    <scope>NUCLEOTIDE SEQUENCE [LARGE SCALE GENOMIC DNA]</scope>
</reference>
<dbReference type="Proteomes" id="UP000030665">
    <property type="component" value="Unassembled WGS sequence"/>
</dbReference>
<feature type="region of interest" description="Disordered" evidence="1">
    <location>
        <begin position="207"/>
        <end position="229"/>
    </location>
</feature>
<dbReference type="STRING" id="36087.A0A077ZG37"/>
<protein>
    <submittedName>
        <fullName evidence="2">Uncharacterized protein</fullName>
    </submittedName>
</protein>
<dbReference type="AlphaFoldDB" id="A0A077ZG37"/>
<feature type="region of interest" description="Disordered" evidence="1">
    <location>
        <begin position="173"/>
        <end position="193"/>
    </location>
</feature>
<sequence>MAQASKKCRQYSSEYLRFGFAVMPGTEHLPVCLLCERVFSKESMKPPRLKRHLIRRHPSMSNKNVSYYQALKEKKEIPEADPGVRYVVKKLLICLPSSSLVECAFSIVTDLVTKKRSQLQIVRRGDLRLRVTSIEPNIDRLAQSHLGEPSSSPLPGIRFNRWQQGIASQELDLSEQENDVELQPDNPTREGEFEEVDFENSVAMDELATSTEPDPPAIFQSMLAEAEEA</sequence>
<accession>A0A077ZG37</accession>
<keyword evidence="3" id="KW-1185">Reference proteome</keyword>
<reference evidence="2" key="1">
    <citation type="submission" date="2014-01" db="EMBL/GenBank/DDBJ databases">
        <authorList>
            <person name="Aslett M."/>
        </authorList>
    </citation>
    <scope>NUCLEOTIDE SEQUENCE</scope>
</reference>